<dbReference type="InterPro" id="IPR036163">
    <property type="entry name" value="HMA_dom_sf"/>
</dbReference>
<dbReference type="SUPFAM" id="SSF56784">
    <property type="entry name" value="HAD-like"/>
    <property type="match status" value="1"/>
</dbReference>
<comment type="caution">
    <text evidence="10">The sequence shown here is derived from an EMBL/GenBank/DDBJ whole genome shotgun (WGS) entry which is preliminary data.</text>
</comment>
<dbReference type="SUPFAM" id="SSF55008">
    <property type="entry name" value="HMA, heavy metal-associated domain"/>
    <property type="match status" value="1"/>
</dbReference>
<name>A0A3D8R2R3_9HELO</name>
<keyword evidence="4" id="KW-1278">Translocase</keyword>
<feature type="transmembrane region" description="Helical" evidence="7">
    <location>
        <begin position="1054"/>
        <end position="1078"/>
    </location>
</feature>
<dbReference type="CDD" id="cd00371">
    <property type="entry name" value="HMA"/>
    <property type="match status" value="1"/>
</dbReference>
<dbReference type="Pfam" id="PF00122">
    <property type="entry name" value="E1-E2_ATPase"/>
    <property type="match status" value="1"/>
</dbReference>
<dbReference type="PANTHER" id="PTHR46594">
    <property type="entry name" value="P-TYPE CATION-TRANSPORTING ATPASE"/>
    <property type="match status" value="1"/>
</dbReference>
<dbReference type="NCBIfam" id="TIGR01494">
    <property type="entry name" value="ATPase_P-type"/>
    <property type="match status" value="1"/>
</dbReference>
<dbReference type="InterPro" id="IPR056236">
    <property type="entry name" value="HMA_PCA1"/>
</dbReference>
<evidence type="ECO:0000256" key="2">
    <source>
        <dbReference type="ARBA" id="ARBA00022692"/>
    </source>
</evidence>
<evidence type="ECO:0000256" key="1">
    <source>
        <dbReference type="ARBA" id="ARBA00004370"/>
    </source>
</evidence>
<keyword evidence="3 7" id="KW-0479">Metal-binding</keyword>
<dbReference type="Gene3D" id="2.70.150.10">
    <property type="entry name" value="Calcium-transporting ATPase, cytoplasmic transduction domain A"/>
    <property type="match status" value="1"/>
</dbReference>
<dbReference type="SFLD" id="SFLDS00003">
    <property type="entry name" value="Haloacid_Dehalogenase"/>
    <property type="match status" value="1"/>
</dbReference>
<feature type="transmembrane region" description="Helical" evidence="7">
    <location>
        <begin position="1025"/>
        <end position="1048"/>
    </location>
</feature>
<keyword evidence="11" id="KW-1185">Reference proteome</keyword>
<feature type="transmembrane region" description="Helical" evidence="7">
    <location>
        <begin position="464"/>
        <end position="484"/>
    </location>
</feature>
<evidence type="ECO:0000256" key="6">
    <source>
        <dbReference type="ARBA" id="ARBA00023136"/>
    </source>
</evidence>
<dbReference type="Pfam" id="PF00403">
    <property type="entry name" value="HMA"/>
    <property type="match status" value="1"/>
</dbReference>
<dbReference type="AlphaFoldDB" id="A0A3D8R2R3"/>
<dbReference type="GO" id="GO:0019829">
    <property type="term" value="F:ATPase-coupled monoatomic cation transmembrane transporter activity"/>
    <property type="evidence" value="ECO:0007669"/>
    <property type="project" value="InterPro"/>
</dbReference>
<dbReference type="PROSITE" id="PS50846">
    <property type="entry name" value="HMA_2"/>
    <property type="match status" value="1"/>
</dbReference>
<evidence type="ECO:0000259" key="9">
    <source>
        <dbReference type="PROSITE" id="PS50846"/>
    </source>
</evidence>
<evidence type="ECO:0000256" key="3">
    <source>
        <dbReference type="ARBA" id="ARBA00022723"/>
    </source>
</evidence>
<dbReference type="SFLD" id="SFLDG00002">
    <property type="entry name" value="C1.7:_P-type_atpase_like"/>
    <property type="match status" value="1"/>
</dbReference>
<dbReference type="GO" id="GO:0046872">
    <property type="term" value="F:metal ion binding"/>
    <property type="evidence" value="ECO:0007669"/>
    <property type="project" value="UniProtKB-KW"/>
</dbReference>
<dbReference type="NCBIfam" id="TIGR01511">
    <property type="entry name" value="ATPase-IB1_Cu"/>
    <property type="match status" value="1"/>
</dbReference>
<dbReference type="PROSITE" id="PS00154">
    <property type="entry name" value="ATPASE_E1_E2"/>
    <property type="match status" value="1"/>
</dbReference>
<dbReference type="InterPro" id="IPR008250">
    <property type="entry name" value="ATPase_P-typ_transduc_dom_A_sf"/>
</dbReference>
<keyword evidence="2 7" id="KW-0812">Transmembrane</keyword>
<dbReference type="Gene3D" id="3.30.70.100">
    <property type="match status" value="1"/>
</dbReference>
<dbReference type="Proteomes" id="UP000256328">
    <property type="component" value="Unassembled WGS sequence"/>
</dbReference>
<comment type="subcellular location">
    <subcellularLocation>
        <location evidence="1 7">Membrane</location>
    </subcellularLocation>
</comment>
<dbReference type="InterPro" id="IPR059000">
    <property type="entry name" value="ATPase_P-type_domA"/>
</dbReference>
<dbReference type="InterPro" id="IPR006121">
    <property type="entry name" value="HMA_dom"/>
</dbReference>
<dbReference type="InterPro" id="IPR044492">
    <property type="entry name" value="P_typ_ATPase_HD_dom"/>
</dbReference>
<dbReference type="InterPro" id="IPR018303">
    <property type="entry name" value="ATPase_P-typ_P_site"/>
</dbReference>
<evidence type="ECO:0000313" key="11">
    <source>
        <dbReference type="Proteomes" id="UP000256328"/>
    </source>
</evidence>
<evidence type="ECO:0000256" key="5">
    <source>
        <dbReference type="ARBA" id="ARBA00022989"/>
    </source>
</evidence>
<feature type="region of interest" description="Disordered" evidence="8">
    <location>
        <begin position="1"/>
        <end position="40"/>
    </location>
</feature>
<dbReference type="SUPFAM" id="SSF81665">
    <property type="entry name" value="Calcium ATPase, transmembrane domain M"/>
    <property type="match status" value="1"/>
</dbReference>
<dbReference type="InterPro" id="IPR023214">
    <property type="entry name" value="HAD_sf"/>
</dbReference>
<accession>A0A3D8R2R3</accession>
<feature type="transmembrane region" description="Helical" evidence="7">
    <location>
        <begin position="681"/>
        <end position="707"/>
    </location>
</feature>
<evidence type="ECO:0000256" key="4">
    <source>
        <dbReference type="ARBA" id="ARBA00022967"/>
    </source>
</evidence>
<dbReference type="EMBL" id="PDLN01000013">
    <property type="protein sequence ID" value="RDW68240.1"/>
    <property type="molecule type" value="Genomic_DNA"/>
</dbReference>
<dbReference type="SUPFAM" id="SSF81653">
    <property type="entry name" value="Calcium ATPase, transduction domain A"/>
    <property type="match status" value="1"/>
</dbReference>
<feature type="region of interest" description="Disordered" evidence="8">
    <location>
        <begin position="183"/>
        <end position="204"/>
    </location>
</feature>
<dbReference type="Pfam" id="PF00702">
    <property type="entry name" value="Hydrolase"/>
    <property type="match status" value="1"/>
</dbReference>
<keyword evidence="7" id="KW-0067">ATP-binding</keyword>
<dbReference type="GO" id="GO:0030003">
    <property type="term" value="P:intracellular monoatomic cation homeostasis"/>
    <property type="evidence" value="ECO:0007669"/>
    <property type="project" value="UniProtKB-ARBA"/>
</dbReference>
<dbReference type="NCBIfam" id="TIGR01525">
    <property type="entry name" value="ATPase-IB_hvy"/>
    <property type="match status" value="1"/>
</dbReference>
<feature type="domain" description="HMA" evidence="9">
    <location>
        <begin position="282"/>
        <end position="349"/>
    </location>
</feature>
<dbReference type="GO" id="GO:0016020">
    <property type="term" value="C:membrane"/>
    <property type="evidence" value="ECO:0007669"/>
    <property type="project" value="UniProtKB-SubCell"/>
</dbReference>
<sequence length="1082" mass="114494">MSPSCCKGKQVHPTKTGVAAGLEPGAEYPVESPVSKPGDKDACCDGDNVEPVAQTGSQKLVKLEKMANSCTECIDAPKPEQPCCDESCMVRIAVRECEDSCGSDKTCATASSGCKDLESKDDCCTKAPEAARIKKTPCQSHMQSVKSRFQPTLEGLGCICRALLALNLESCCVTGQNAQRKSRQPGARTYDPCSSSSTSLKSAKDDGCCSMAPPGSCKKPAEPRLSITSCAKICCSEKSKPPAIGTPDDCCSGGSCSKEKANLGATASEIGSDLEQGAINAEHVVLSIQGMTCTGCETKLERSLANIRGVSKIKTSLILSRAEFDVNIAHISVDGAVTRLQKATGFECQRLSTDGHELEVLLPDALETVLQHLPSGVLSIDPTTYATLKITYDPQLIGARDIVESAFDQQLELAPYRPDPSISAGNKHVWQMGLAALISACLTVPVLVLAWAPLPKREITNGSISLALATVVQIFIAGPFYPAALKSLIFARVIEMDLLIVLSTSAAYIFSIVAFAMLVARKPLSTGEFFETSTLLVTLIMLGRFITALARQKAIESISIRSLQQSTTMLVESDGTSTRDIDVRLLQYGDTFRVMPEAKVVTDGTVISGTSEINESMITGESNPVVKSKGSPVVAGSINGPGTLDIRLTRLCGDNTISTIANMVDEAKLSKPKTQELADRVAGYFVPVIVAITIVTFVIWVAVGITIQQRSSSDATVQAVTYAIAVLIISCPCAIGLAVPMVIVIAGGVAAEKGVIFKTADTIEAARNVTHVVFDKTGTLTIGRLNVKESYHVNGLATDVRPILLGLVSGIKHPVSQAITEHLQSLGVSPATVLNVKSLPGKGVLGNWNGSEIRAGNALWTQATPISKVQQFLTTDSTVLCFTINNTLQAIYALQDTLRPEAAHVVSTLQAKGISVSIVSGDETGAVQKTAERLGIPSSNALSRCSPTDKHTYIQMLKTSSTGSTILFLGDGTNDAIALASADIGIHMSEGTDVARSAADVVLTRANLRGVLVLMELSDKALRRIMFNFAWSFVYNLFAILLAAGAFVKFRVPPAFAGVGEIVSVLPVIIIAVGLRWARFSA</sequence>
<dbReference type="PRINTS" id="PR00119">
    <property type="entry name" value="CATATPASE"/>
</dbReference>
<evidence type="ECO:0000256" key="7">
    <source>
        <dbReference type="RuleBase" id="RU362081"/>
    </source>
</evidence>
<dbReference type="GO" id="GO:0016887">
    <property type="term" value="F:ATP hydrolysis activity"/>
    <property type="evidence" value="ECO:0007669"/>
    <property type="project" value="InterPro"/>
</dbReference>
<proteinExistence type="inferred from homology"/>
<evidence type="ECO:0000313" key="10">
    <source>
        <dbReference type="EMBL" id="RDW68240.1"/>
    </source>
</evidence>
<dbReference type="GO" id="GO:0005524">
    <property type="term" value="F:ATP binding"/>
    <property type="evidence" value="ECO:0007669"/>
    <property type="project" value="UniProtKB-UniRule"/>
</dbReference>
<dbReference type="Gene3D" id="3.40.50.1000">
    <property type="entry name" value="HAD superfamily/HAD-like"/>
    <property type="match status" value="1"/>
</dbReference>
<dbReference type="SFLD" id="SFLDF00027">
    <property type="entry name" value="p-type_atpase"/>
    <property type="match status" value="1"/>
</dbReference>
<dbReference type="Gene3D" id="3.40.1110.10">
    <property type="entry name" value="Calcium-transporting ATPase, cytoplasmic domain N"/>
    <property type="match status" value="1"/>
</dbReference>
<feature type="transmembrane region" description="Helical" evidence="7">
    <location>
        <begin position="432"/>
        <end position="452"/>
    </location>
</feature>
<keyword evidence="6 7" id="KW-0472">Membrane</keyword>
<keyword evidence="5 7" id="KW-1133">Transmembrane helix</keyword>
<dbReference type="OrthoDB" id="432719at2759"/>
<dbReference type="Pfam" id="PF24534">
    <property type="entry name" value="HMA_PCA1"/>
    <property type="match status" value="1"/>
</dbReference>
<feature type="transmembrane region" description="Helical" evidence="7">
    <location>
        <begin position="719"/>
        <end position="749"/>
    </location>
</feature>
<dbReference type="InterPro" id="IPR036412">
    <property type="entry name" value="HAD-like_sf"/>
</dbReference>
<dbReference type="PANTHER" id="PTHR46594:SF4">
    <property type="entry name" value="P-TYPE CATION-TRANSPORTING ATPASE"/>
    <property type="match status" value="1"/>
</dbReference>
<comment type="similarity">
    <text evidence="7">Belongs to the cation transport ATPase (P-type) (TC 3.A.3) family. Type IB subfamily.</text>
</comment>
<dbReference type="InterPro" id="IPR027256">
    <property type="entry name" value="P-typ_ATPase_IB"/>
</dbReference>
<keyword evidence="7" id="KW-0547">Nucleotide-binding</keyword>
<dbReference type="InterPro" id="IPR023298">
    <property type="entry name" value="ATPase_P-typ_TM_dom_sf"/>
</dbReference>
<feature type="transmembrane region" description="Helical" evidence="7">
    <location>
        <begin position="496"/>
        <end position="520"/>
    </location>
</feature>
<reference evidence="10 11" key="1">
    <citation type="journal article" date="2018" name="IMA Fungus">
        <title>IMA Genome-F 9: Draft genome sequence of Annulohypoxylon stygium, Aspergillus mulundensis, Berkeleyomyces basicola (syn. Thielaviopsis basicola), Ceratocystis smalleyi, two Cercospora beticola strains, Coleophoma cylindrospora, Fusarium fracticaudum, Phialophora cf. hyalina, and Morchella septimelata.</title>
        <authorList>
            <person name="Wingfield B.D."/>
            <person name="Bills G.F."/>
            <person name="Dong Y."/>
            <person name="Huang W."/>
            <person name="Nel W.J."/>
            <person name="Swalarsk-Parry B.S."/>
            <person name="Vaghefi N."/>
            <person name="Wilken P.M."/>
            <person name="An Z."/>
            <person name="de Beer Z.W."/>
            <person name="De Vos L."/>
            <person name="Chen L."/>
            <person name="Duong T.A."/>
            <person name="Gao Y."/>
            <person name="Hammerbacher A."/>
            <person name="Kikkert J.R."/>
            <person name="Li Y."/>
            <person name="Li H."/>
            <person name="Li K."/>
            <person name="Li Q."/>
            <person name="Liu X."/>
            <person name="Ma X."/>
            <person name="Naidoo K."/>
            <person name="Pethybridge S.J."/>
            <person name="Sun J."/>
            <person name="Steenkamp E.T."/>
            <person name="van der Nest M.A."/>
            <person name="van Wyk S."/>
            <person name="Wingfield M.J."/>
            <person name="Xiong C."/>
            <person name="Yue Q."/>
            <person name="Zhang X."/>
        </authorList>
    </citation>
    <scope>NUCLEOTIDE SEQUENCE [LARGE SCALE GENOMIC DNA]</scope>
    <source>
        <strain evidence="10 11">BP5796</strain>
    </source>
</reference>
<protein>
    <recommendedName>
        <fullName evidence="9">HMA domain-containing protein</fullName>
    </recommendedName>
</protein>
<dbReference type="InterPro" id="IPR023299">
    <property type="entry name" value="ATPase_P-typ_cyto_dom_N"/>
</dbReference>
<dbReference type="InterPro" id="IPR001757">
    <property type="entry name" value="P_typ_ATPase"/>
</dbReference>
<dbReference type="FunFam" id="2.70.150.10:FF:000002">
    <property type="entry name" value="Copper-transporting ATPase 1, putative"/>
    <property type="match status" value="1"/>
</dbReference>
<organism evidence="10 11">
    <name type="scientific">Coleophoma crateriformis</name>
    <dbReference type="NCBI Taxonomy" id="565419"/>
    <lineage>
        <taxon>Eukaryota</taxon>
        <taxon>Fungi</taxon>
        <taxon>Dikarya</taxon>
        <taxon>Ascomycota</taxon>
        <taxon>Pezizomycotina</taxon>
        <taxon>Leotiomycetes</taxon>
        <taxon>Helotiales</taxon>
        <taxon>Dermateaceae</taxon>
        <taxon>Coleophoma</taxon>
    </lineage>
</organism>
<evidence type="ECO:0000256" key="8">
    <source>
        <dbReference type="SAM" id="MobiDB-lite"/>
    </source>
</evidence>
<gene>
    <name evidence="10" type="ORF">BP5796_08897</name>
</gene>